<evidence type="ECO:0000256" key="4">
    <source>
        <dbReference type="ARBA" id="ARBA00023157"/>
    </source>
</evidence>
<dbReference type="SMART" id="SM01110">
    <property type="entry name" value="Cutinase"/>
    <property type="match status" value="1"/>
</dbReference>
<feature type="chain" id="PRO_5038406000" evidence="6">
    <location>
        <begin position="30"/>
        <end position="553"/>
    </location>
</feature>
<name>A0A849C7C0_9NOCA</name>
<sequence>MRERWSRTSYRVCSSAVAVASVVAFGSSAAVASAEEGFGNLTAQGCPAVYALGVQGTGQSSPDAPVSTDTGMLSQVFVPFAADAEAAQVDVARAYVPYDASFGGLDGKASPDTASYARSVRGGLESLNKMATQIVSACPGTRIAVAGYSQGAHVVSMWAKQVGAGSGAIAPSQVAAVALFGDPVRAPGSPTFPGRAGQQSPDPAPETSGAAVHELSEVPQAPTSGGGIGPDRDQAGNFGALDGRVMSVCASGDLACDAPSHAPILEAVANIAGQADSGGDPLRALWSVTQALAFTTIKTATSAVNEDVAGDSLANLSINPGVSLSQRIADASDPRTALAPGEVVQAVLKIATIGFNSVAAVAETLLTPDTIAAVATAGLANPVAGLAVFGVKLLGALPQLMPPRTAIGLVKSAFQVVTSNISDNRDLVDTAVWTKYSDAITKHNSYGQNPISSDGRSATRYVADWFAAIARDAASAPPPSTSGKAQPSPQSRTATTTTTPRSSVAPTSSARPSGGAQYPWDSSGRSGLENLPIPGGASTTASPPPTASATRTR</sequence>
<evidence type="ECO:0000313" key="7">
    <source>
        <dbReference type="EMBL" id="NNH73656.1"/>
    </source>
</evidence>
<dbReference type="RefSeq" id="WP_084521471.1">
    <property type="nucleotide sequence ID" value="NZ_JABELX010000011.1"/>
</dbReference>
<dbReference type="Proteomes" id="UP000586827">
    <property type="component" value="Unassembled WGS sequence"/>
</dbReference>
<feature type="signal peptide" evidence="6">
    <location>
        <begin position="1"/>
        <end position="29"/>
    </location>
</feature>
<protein>
    <submittedName>
        <fullName evidence="7">Cutinase family protein</fullName>
    </submittedName>
</protein>
<organism evidence="7 8">
    <name type="scientific">Nocardia uniformis</name>
    <dbReference type="NCBI Taxonomy" id="53432"/>
    <lineage>
        <taxon>Bacteria</taxon>
        <taxon>Bacillati</taxon>
        <taxon>Actinomycetota</taxon>
        <taxon>Actinomycetes</taxon>
        <taxon>Mycobacteriales</taxon>
        <taxon>Nocardiaceae</taxon>
        <taxon>Nocardia</taxon>
    </lineage>
</organism>
<feature type="region of interest" description="Disordered" evidence="5">
    <location>
        <begin position="187"/>
        <end position="210"/>
    </location>
</feature>
<dbReference type="Gene3D" id="3.40.50.1820">
    <property type="entry name" value="alpha/beta hydrolase"/>
    <property type="match status" value="1"/>
</dbReference>
<comment type="caution">
    <text evidence="7">The sequence shown here is derived from an EMBL/GenBank/DDBJ whole genome shotgun (WGS) entry which is preliminary data.</text>
</comment>
<feature type="region of interest" description="Disordered" evidence="5">
    <location>
        <begin position="473"/>
        <end position="553"/>
    </location>
</feature>
<dbReference type="InterPro" id="IPR029058">
    <property type="entry name" value="AB_hydrolase_fold"/>
</dbReference>
<dbReference type="PANTHER" id="PTHR33630:SF9">
    <property type="entry name" value="CUTINASE 4"/>
    <property type="match status" value="1"/>
</dbReference>
<gene>
    <name evidence="7" type="ORF">HLB23_28035</name>
</gene>
<accession>A0A849C7C0</accession>
<evidence type="ECO:0000256" key="3">
    <source>
        <dbReference type="ARBA" id="ARBA00022801"/>
    </source>
</evidence>
<feature type="compositionally biased region" description="Low complexity" evidence="5">
    <location>
        <begin position="534"/>
        <end position="553"/>
    </location>
</feature>
<dbReference type="Pfam" id="PF01083">
    <property type="entry name" value="Cutinase"/>
    <property type="match status" value="1"/>
</dbReference>
<evidence type="ECO:0000256" key="6">
    <source>
        <dbReference type="SAM" id="SignalP"/>
    </source>
</evidence>
<feature type="compositionally biased region" description="Low complexity" evidence="5">
    <location>
        <begin position="473"/>
        <end position="513"/>
    </location>
</feature>
<evidence type="ECO:0000256" key="5">
    <source>
        <dbReference type="SAM" id="MobiDB-lite"/>
    </source>
</evidence>
<evidence type="ECO:0000256" key="2">
    <source>
        <dbReference type="ARBA" id="ARBA00022487"/>
    </source>
</evidence>
<keyword evidence="8" id="KW-1185">Reference proteome</keyword>
<keyword evidence="4" id="KW-1015">Disulfide bond</keyword>
<dbReference type="AlphaFoldDB" id="A0A849C7C0"/>
<keyword evidence="2" id="KW-0719">Serine esterase</keyword>
<reference evidence="7 8" key="1">
    <citation type="submission" date="2020-05" db="EMBL/GenBank/DDBJ databases">
        <title>MicrobeNet Type strains.</title>
        <authorList>
            <person name="Nicholson A.C."/>
        </authorList>
    </citation>
    <scope>NUCLEOTIDE SEQUENCE [LARGE SCALE GENOMIC DNA]</scope>
    <source>
        <strain evidence="7 8">JCM 3224</strain>
    </source>
</reference>
<keyword evidence="3" id="KW-0378">Hydrolase</keyword>
<dbReference type="SUPFAM" id="SSF53474">
    <property type="entry name" value="alpha/beta-Hydrolases"/>
    <property type="match status" value="1"/>
</dbReference>
<dbReference type="PANTHER" id="PTHR33630">
    <property type="entry name" value="CUTINASE RV1984C-RELATED-RELATED"/>
    <property type="match status" value="1"/>
</dbReference>
<proteinExistence type="inferred from homology"/>
<dbReference type="GO" id="GO:0052689">
    <property type="term" value="F:carboxylic ester hydrolase activity"/>
    <property type="evidence" value="ECO:0007669"/>
    <property type="project" value="UniProtKB-KW"/>
</dbReference>
<keyword evidence="6" id="KW-0732">Signal</keyword>
<evidence type="ECO:0000313" key="8">
    <source>
        <dbReference type="Proteomes" id="UP000586827"/>
    </source>
</evidence>
<dbReference type="EMBL" id="JABELX010000011">
    <property type="protein sequence ID" value="NNH73656.1"/>
    <property type="molecule type" value="Genomic_DNA"/>
</dbReference>
<dbReference type="InterPro" id="IPR000675">
    <property type="entry name" value="Cutinase/axe"/>
</dbReference>
<evidence type="ECO:0000256" key="1">
    <source>
        <dbReference type="ARBA" id="ARBA00007534"/>
    </source>
</evidence>
<comment type="similarity">
    <text evidence="1">Belongs to the cutinase family.</text>
</comment>